<gene>
    <name evidence="1" type="ORF">AUEXF2481DRAFT_150745</name>
</gene>
<dbReference type="AlphaFoldDB" id="A0A074ZQU1"/>
<dbReference type="HOGENOM" id="CLU_1570319_0_0_1"/>
<sequence>MFSSLECMQVSATGASYSSRANTQRGTGAIPDKSLGRLLRPFSDVVSHFWDVPQVTVRDRTRYRPPRGRLIQAQAGSRIRKTTYHPYHSPLVPSSFQTQRQKTMPSIRNLLVRLRSFLSCSRFGDDEDNEAPPRLLDVGGPEDFHHEATQGGGPLRAPIVGAPAPCVREH</sequence>
<name>A0A074ZQU1_AURSE</name>
<dbReference type="GeneID" id="25362133"/>
<evidence type="ECO:0000313" key="1">
    <source>
        <dbReference type="EMBL" id="KER00647.1"/>
    </source>
</evidence>
<keyword evidence="2" id="KW-1185">Reference proteome</keyword>
<organism evidence="1 2">
    <name type="scientific">Aureobasidium subglaciale (strain EXF-2481)</name>
    <name type="common">Aureobasidium pullulans var. subglaciale</name>
    <dbReference type="NCBI Taxonomy" id="1043005"/>
    <lineage>
        <taxon>Eukaryota</taxon>
        <taxon>Fungi</taxon>
        <taxon>Dikarya</taxon>
        <taxon>Ascomycota</taxon>
        <taxon>Pezizomycotina</taxon>
        <taxon>Dothideomycetes</taxon>
        <taxon>Dothideomycetidae</taxon>
        <taxon>Dothideales</taxon>
        <taxon>Saccotheciaceae</taxon>
        <taxon>Aureobasidium</taxon>
    </lineage>
</organism>
<dbReference type="InParanoid" id="A0A074ZQU1"/>
<proteinExistence type="predicted"/>
<dbReference type="Proteomes" id="UP000030641">
    <property type="component" value="Unassembled WGS sequence"/>
</dbReference>
<evidence type="ECO:0000313" key="2">
    <source>
        <dbReference type="Proteomes" id="UP000030641"/>
    </source>
</evidence>
<reference evidence="1 2" key="1">
    <citation type="journal article" date="2014" name="BMC Genomics">
        <title>Genome sequencing of four Aureobasidium pullulans varieties: biotechnological potential, stress tolerance, and description of new species.</title>
        <authorList>
            <person name="Gostin Ar C."/>
            <person name="Ohm R.A."/>
            <person name="Kogej T."/>
            <person name="Sonjak S."/>
            <person name="Turk M."/>
            <person name="Zajc J."/>
            <person name="Zalar P."/>
            <person name="Grube M."/>
            <person name="Sun H."/>
            <person name="Han J."/>
            <person name="Sharma A."/>
            <person name="Chiniquy J."/>
            <person name="Ngan C.Y."/>
            <person name="Lipzen A."/>
            <person name="Barry K."/>
            <person name="Grigoriev I.V."/>
            <person name="Gunde-Cimerman N."/>
        </authorList>
    </citation>
    <scope>NUCLEOTIDE SEQUENCE [LARGE SCALE GENOMIC DNA]</scope>
    <source>
        <strain evidence="1 2">EXF-2481</strain>
    </source>
</reference>
<accession>A0A074ZQU1</accession>
<dbReference type="OrthoDB" id="3875078at2759"/>
<dbReference type="RefSeq" id="XP_013349160.1">
    <property type="nucleotide sequence ID" value="XM_013493706.1"/>
</dbReference>
<dbReference type="EMBL" id="KL584749">
    <property type="protein sequence ID" value="KER00647.1"/>
    <property type="molecule type" value="Genomic_DNA"/>
</dbReference>
<protein>
    <submittedName>
        <fullName evidence="1">Uncharacterized protein</fullName>
    </submittedName>
</protein>